<keyword evidence="4" id="KW-1185">Reference proteome</keyword>
<dbReference type="PROSITE" id="PS51354">
    <property type="entry name" value="GLUTAREDOXIN_2"/>
    <property type="match status" value="1"/>
</dbReference>
<feature type="region of interest" description="Disordered" evidence="1">
    <location>
        <begin position="1"/>
        <end position="32"/>
    </location>
</feature>
<dbReference type="SUPFAM" id="SSF52833">
    <property type="entry name" value="Thioredoxin-like"/>
    <property type="match status" value="1"/>
</dbReference>
<accession>A0A923E6U9</accession>
<evidence type="ECO:0000313" key="3">
    <source>
        <dbReference type="EMBL" id="MBB6335427.1"/>
    </source>
</evidence>
<dbReference type="Gene3D" id="3.40.30.10">
    <property type="entry name" value="Glutaredoxin"/>
    <property type="match status" value="1"/>
</dbReference>
<reference evidence="3" key="1">
    <citation type="submission" date="2020-08" db="EMBL/GenBank/DDBJ databases">
        <title>Sequencing the genomes of 1000 actinobacteria strains.</title>
        <authorList>
            <person name="Klenk H.-P."/>
        </authorList>
    </citation>
    <scope>NUCLEOTIDE SEQUENCE</scope>
    <source>
        <strain evidence="3">DSM 10695</strain>
    </source>
</reference>
<dbReference type="AlphaFoldDB" id="A0A923E6U9"/>
<evidence type="ECO:0000313" key="4">
    <source>
        <dbReference type="Proteomes" id="UP000617426"/>
    </source>
</evidence>
<dbReference type="EMBL" id="JACHMK010000001">
    <property type="protein sequence ID" value="MBB6335427.1"/>
    <property type="molecule type" value="Genomic_DNA"/>
</dbReference>
<dbReference type="InterPro" id="IPR036249">
    <property type="entry name" value="Thioredoxin-like_sf"/>
</dbReference>
<feature type="region of interest" description="Disordered" evidence="1">
    <location>
        <begin position="112"/>
        <end position="155"/>
    </location>
</feature>
<feature type="compositionally biased region" description="Basic and acidic residues" evidence="1">
    <location>
        <begin position="16"/>
        <end position="32"/>
    </location>
</feature>
<feature type="compositionally biased region" description="Low complexity" evidence="1">
    <location>
        <begin position="120"/>
        <end position="141"/>
    </location>
</feature>
<sequence length="155" mass="16676">MLTSQTRVHAPGSIDPNRDDWEGTIHERQDDRADTLPAVTLYTTPGCPGCQMTHRAFEKAGLEFITIDLSTRPDLIEQFKREGLMSAPILEDEAGERTSGFRPDRIRALIAANTGKTTHASTARNASTAGAASTTGSAPSRPRGRSTFEAGGPRP</sequence>
<comment type="caution">
    <text evidence="3">The sequence shown here is derived from an EMBL/GenBank/DDBJ whole genome shotgun (WGS) entry which is preliminary data.</text>
</comment>
<dbReference type="CDD" id="cd02976">
    <property type="entry name" value="NrdH"/>
    <property type="match status" value="1"/>
</dbReference>
<protein>
    <submittedName>
        <fullName evidence="3">Glutaredoxin-like protein NrdH</fullName>
    </submittedName>
</protein>
<dbReference type="Pfam" id="PF00462">
    <property type="entry name" value="Glutaredoxin"/>
    <property type="match status" value="1"/>
</dbReference>
<name>A0A923E6U9_9ACTO</name>
<dbReference type="Proteomes" id="UP000617426">
    <property type="component" value="Unassembled WGS sequence"/>
</dbReference>
<evidence type="ECO:0000259" key="2">
    <source>
        <dbReference type="Pfam" id="PF00462"/>
    </source>
</evidence>
<gene>
    <name evidence="3" type="ORF">HD592_001992</name>
</gene>
<organism evidence="3 4">
    <name type="scientific">Schaalia hyovaginalis</name>
    <dbReference type="NCBI Taxonomy" id="29316"/>
    <lineage>
        <taxon>Bacteria</taxon>
        <taxon>Bacillati</taxon>
        <taxon>Actinomycetota</taxon>
        <taxon>Actinomycetes</taxon>
        <taxon>Actinomycetales</taxon>
        <taxon>Actinomycetaceae</taxon>
        <taxon>Schaalia</taxon>
    </lineage>
</organism>
<evidence type="ECO:0000256" key="1">
    <source>
        <dbReference type="SAM" id="MobiDB-lite"/>
    </source>
</evidence>
<proteinExistence type="predicted"/>
<dbReference type="RefSeq" id="WP_184453774.1">
    <property type="nucleotide sequence ID" value="NZ_JACHMK010000001.1"/>
</dbReference>
<feature type="domain" description="Glutaredoxin" evidence="2">
    <location>
        <begin position="39"/>
        <end position="88"/>
    </location>
</feature>
<dbReference type="InterPro" id="IPR002109">
    <property type="entry name" value="Glutaredoxin"/>
</dbReference>